<organism evidence="1 2">
    <name type="scientific">Acinetobacter indicus</name>
    <dbReference type="NCBI Taxonomy" id="756892"/>
    <lineage>
        <taxon>Bacteria</taxon>
        <taxon>Pseudomonadati</taxon>
        <taxon>Pseudomonadota</taxon>
        <taxon>Gammaproteobacteria</taxon>
        <taxon>Moraxellales</taxon>
        <taxon>Moraxellaceae</taxon>
        <taxon>Acinetobacter</taxon>
    </lineage>
</organism>
<protein>
    <submittedName>
        <fullName evidence="1">Uncharacterized protein</fullName>
    </submittedName>
</protein>
<dbReference type="AlphaFoldDB" id="A0A6C0Y6U9"/>
<evidence type="ECO:0000313" key="1">
    <source>
        <dbReference type="EMBL" id="QIC71602.1"/>
    </source>
</evidence>
<dbReference type="EMBL" id="CP044455">
    <property type="protein sequence ID" value="QIC71602.1"/>
    <property type="molecule type" value="Genomic_DNA"/>
</dbReference>
<dbReference type="RefSeq" id="WP_163146297.1">
    <property type="nucleotide sequence ID" value="NZ_JAAZSJ010000003.1"/>
</dbReference>
<evidence type="ECO:0000313" key="2">
    <source>
        <dbReference type="Proteomes" id="UP000503440"/>
    </source>
</evidence>
<gene>
    <name evidence="1" type="ORF">FSC09_02255</name>
</gene>
<name>A0A6C0Y6U9_9GAMM</name>
<reference evidence="1 2" key="1">
    <citation type="submission" date="2019-09" db="EMBL/GenBank/DDBJ databases">
        <title>Non-baumannii Acinetobacter spp. carrying blaNDM-1 isolated in China.</title>
        <authorList>
            <person name="Cui C."/>
            <person name="Chen C."/>
            <person name="Sun J."/>
            <person name="Liu Y."/>
        </authorList>
    </citation>
    <scope>NUCLEOTIDE SEQUENCE [LARGE SCALE GENOMIC DNA]</scope>
    <source>
        <strain evidence="1 2">B18</strain>
    </source>
</reference>
<dbReference type="Proteomes" id="UP000503440">
    <property type="component" value="Chromosome"/>
</dbReference>
<sequence length="143" mass="16557">MPQYIKLSEIIYRNVEQNKDFRGDIINDLNMLMIELRAEIKKIRLKLLVNCIDFNELMVNPLYANELKLDLSIVPKSSNKEEFILWLATFIQKITVDEDQPKTPKGKKIKVPLMSLEPLDIAAPPQISSDKELERYQAAQIAD</sequence>
<proteinExistence type="predicted"/>
<accession>A0A6C0Y6U9</accession>